<gene>
    <name evidence="2" type="ORF">AWRI4619_LOCUS7927</name>
</gene>
<dbReference type="PANTHER" id="PTHR40780">
    <property type="entry name" value="DUF3669 DOMAIN-CONTAINING PROTEIN"/>
    <property type="match status" value="1"/>
</dbReference>
<feature type="domain" description="DUF3669" evidence="1">
    <location>
        <begin position="286"/>
        <end position="344"/>
    </location>
</feature>
<dbReference type="Pfam" id="PF12417">
    <property type="entry name" value="DUF3669"/>
    <property type="match status" value="1"/>
</dbReference>
<proteinExistence type="predicted"/>
<keyword evidence="3" id="KW-1185">Reference proteome</keyword>
<evidence type="ECO:0000313" key="3">
    <source>
        <dbReference type="Proteomes" id="UP000716446"/>
    </source>
</evidence>
<name>A0A9N8JY84_9PEZI</name>
<protein>
    <recommendedName>
        <fullName evidence="1">DUF3669 domain-containing protein</fullName>
    </recommendedName>
</protein>
<accession>A0A9N8JY84</accession>
<comment type="caution">
    <text evidence="2">The sequence shown here is derived from an EMBL/GenBank/DDBJ whole genome shotgun (WGS) entry which is preliminary data.</text>
</comment>
<sequence length="374" mass="42725">MDDFLRHIQQNLRTTTQSQSDMSSIYKFTKDECDTVDPHTLLRRMFSLKAVLPISEPSRSQVASNTQIGKGQCGTIYTLHIPNQVNKTPNSTEKIPELESDFRSHKAVSEAFENAPQTLSSKANVPKADSFMSPPSGDDGLSYWTHGADEQIDLASNYNYGLLSERIFPLQDPIPTALLKSMYPSFTATNQETCLTKSTNNNCFVRLYLGRRGIDRSKTNPEDMSLRNFPLHIDEMENLCLPIPTYITAIAESLAPMHWKANIDANDIEFVFGASRDHKQGHCVSIWLLDFNQCRVFSHDQAGLKQLVDGFWWNDPYYPRPGAEHPQDRVWWTMFLSKHLDASALLRDGKMPRQFIQAVEKEGHRRRARPLLFR</sequence>
<dbReference type="AlphaFoldDB" id="A0A9N8JY84"/>
<evidence type="ECO:0000313" key="2">
    <source>
        <dbReference type="EMBL" id="CAD0093690.1"/>
    </source>
</evidence>
<dbReference type="InterPro" id="IPR022137">
    <property type="entry name" value="Znf_prot_DUF3669"/>
</dbReference>
<dbReference type="PANTHER" id="PTHR40780:SF2">
    <property type="entry name" value="DUF3669 DOMAIN-CONTAINING PROTEIN"/>
    <property type="match status" value="1"/>
</dbReference>
<dbReference type="Proteomes" id="UP000716446">
    <property type="component" value="Unassembled WGS sequence"/>
</dbReference>
<dbReference type="EMBL" id="CAIJEN010000014">
    <property type="protein sequence ID" value="CAD0093690.1"/>
    <property type="molecule type" value="Genomic_DNA"/>
</dbReference>
<evidence type="ECO:0000259" key="1">
    <source>
        <dbReference type="Pfam" id="PF12417"/>
    </source>
</evidence>
<organism evidence="2 3">
    <name type="scientific">Aureobasidium vineae</name>
    <dbReference type="NCBI Taxonomy" id="2773715"/>
    <lineage>
        <taxon>Eukaryota</taxon>
        <taxon>Fungi</taxon>
        <taxon>Dikarya</taxon>
        <taxon>Ascomycota</taxon>
        <taxon>Pezizomycotina</taxon>
        <taxon>Dothideomycetes</taxon>
        <taxon>Dothideomycetidae</taxon>
        <taxon>Dothideales</taxon>
        <taxon>Saccotheciaceae</taxon>
        <taxon>Aureobasidium</taxon>
    </lineage>
</organism>
<reference evidence="2" key="1">
    <citation type="submission" date="2020-06" db="EMBL/GenBank/DDBJ databases">
        <authorList>
            <person name="Onetto C."/>
        </authorList>
    </citation>
    <scope>NUCLEOTIDE SEQUENCE</scope>
</reference>